<dbReference type="FunFam" id="3.40.50.620:FF:000062">
    <property type="entry name" value="Arginine--tRNA ligase"/>
    <property type="match status" value="1"/>
</dbReference>
<dbReference type="Gene3D" id="1.10.730.10">
    <property type="entry name" value="Isoleucyl-tRNA Synthetase, Domain 1"/>
    <property type="match status" value="1"/>
</dbReference>
<dbReference type="Pfam" id="PF05746">
    <property type="entry name" value="DALR_1"/>
    <property type="match status" value="1"/>
</dbReference>
<dbReference type="Gene3D" id="3.40.50.620">
    <property type="entry name" value="HUPs"/>
    <property type="match status" value="1"/>
</dbReference>
<gene>
    <name evidence="11" type="primary">argS</name>
    <name evidence="15" type="ORF">J120_01905</name>
</gene>
<dbReference type="NCBIfam" id="TIGR00456">
    <property type="entry name" value="argS"/>
    <property type="match status" value="1"/>
</dbReference>
<dbReference type="STRING" id="1306947.J120_01905"/>
<dbReference type="InterPro" id="IPR008909">
    <property type="entry name" value="DALR_anticod-bd"/>
</dbReference>
<keyword evidence="16" id="KW-1185">Reference proteome</keyword>
<evidence type="ECO:0000256" key="7">
    <source>
        <dbReference type="ARBA" id="ARBA00022840"/>
    </source>
</evidence>
<comment type="caution">
    <text evidence="15">The sequence shown here is derived from an EMBL/GenBank/DDBJ whole genome shotgun (WGS) entry which is preliminary data.</text>
</comment>
<evidence type="ECO:0000256" key="3">
    <source>
        <dbReference type="ARBA" id="ARBA00011245"/>
    </source>
</evidence>
<dbReference type="GO" id="GO:0006420">
    <property type="term" value="P:arginyl-tRNA aminoacylation"/>
    <property type="evidence" value="ECO:0007669"/>
    <property type="project" value="UniProtKB-UniRule"/>
</dbReference>
<dbReference type="InterPro" id="IPR005148">
    <property type="entry name" value="Arg-tRNA-synth_N"/>
</dbReference>
<evidence type="ECO:0000259" key="13">
    <source>
        <dbReference type="SMART" id="SM00836"/>
    </source>
</evidence>
<dbReference type="GO" id="GO:0005524">
    <property type="term" value="F:ATP binding"/>
    <property type="evidence" value="ECO:0007669"/>
    <property type="project" value="UniProtKB-UniRule"/>
</dbReference>
<sequence length="544" mass="61643">MTNIQSAFDSYVLSHFSSITDLQQARLTVQTDPAKSFGDLTTTLPLVLSKQVKRAPREIAADIIAQFKHPLIEKIEVAGPGFLNISLTNQAFIELGTQIIEQGASFFKQELPLNKKINIEFVSANPTGPLHFGHGRGAIIGDVLGAVFSFLGADVTREFYINDAGLQIERLGNSFKVRCLQALGEDIAIPEDGYHGIYLADLAQNCVIIYGPSLREKPDSFFAQYAQEHMLENIKDTLRDYKVNFDVWFSERVLHTSDAIERAISLLKSYNVLYEAENALWFKSTQFGDDKDRVIRKSDGQWTYVAADIAYMLNKVERGFKQLIMILGHDHHSYLTRLNCVHQALHITQCPLDIILYQLVTIVEDGQLVQMSKRAGTGVTLKQVIDAVGVDVARFLYLYKKADAQLEFDVQLALKTTDENPVYYVQYAYVRCSSIFNKAEQELGVLELKIKDLEYLSNAEYLLLKKIYSLRSQLSAVANLLQPHLVAYYAVELADVFHKYYSQHRVIDSKNLLQTKARLLIIQAVRDTLGFTFDLMNISRPERM</sequence>
<dbReference type="EMBL" id="ARQD01000001">
    <property type="protein sequence ID" value="KIX85721.1"/>
    <property type="molecule type" value="Genomic_DNA"/>
</dbReference>
<evidence type="ECO:0000256" key="11">
    <source>
        <dbReference type="HAMAP-Rule" id="MF_00123"/>
    </source>
</evidence>
<dbReference type="SMART" id="SM01016">
    <property type="entry name" value="Arg_tRNA_synt_N"/>
    <property type="match status" value="1"/>
</dbReference>
<evidence type="ECO:0000256" key="1">
    <source>
        <dbReference type="ARBA" id="ARBA00004496"/>
    </source>
</evidence>
<comment type="subunit">
    <text evidence="3 11">Monomer.</text>
</comment>
<evidence type="ECO:0000256" key="8">
    <source>
        <dbReference type="ARBA" id="ARBA00022917"/>
    </source>
</evidence>
<keyword evidence="7 11" id="KW-0067">ATP-binding</keyword>
<proteinExistence type="inferred from homology"/>
<name>A0A0D2JFB9_9BACT</name>
<keyword evidence="8 11" id="KW-0648">Protein biosynthesis</keyword>
<evidence type="ECO:0000256" key="6">
    <source>
        <dbReference type="ARBA" id="ARBA00022741"/>
    </source>
</evidence>
<protein>
    <recommendedName>
        <fullName evidence="11">Arginine--tRNA ligase</fullName>
        <ecNumber evidence="11">6.1.1.19</ecNumber>
    </recommendedName>
    <alternativeName>
        <fullName evidence="11">Arginyl-tRNA synthetase</fullName>
        <shortName evidence="11">ArgRS</shortName>
    </alternativeName>
</protein>
<dbReference type="Proteomes" id="UP000032214">
    <property type="component" value="Unassembled WGS sequence"/>
</dbReference>
<comment type="catalytic activity">
    <reaction evidence="10 11">
        <text>tRNA(Arg) + L-arginine + ATP = L-arginyl-tRNA(Arg) + AMP + diphosphate</text>
        <dbReference type="Rhea" id="RHEA:20301"/>
        <dbReference type="Rhea" id="RHEA-COMP:9658"/>
        <dbReference type="Rhea" id="RHEA-COMP:9673"/>
        <dbReference type="ChEBI" id="CHEBI:30616"/>
        <dbReference type="ChEBI" id="CHEBI:32682"/>
        <dbReference type="ChEBI" id="CHEBI:33019"/>
        <dbReference type="ChEBI" id="CHEBI:78442"/>
        <dbReference type="ChEBI" id="CHEBI:78513"/>
        <dbReference type="ChEBI" id="CHEBI:456215"/>
        <dbReference type="EC" id="6.1.1.19"/>
    </reaction>
</comment>
<organism evidence="15 16">
    <name type="scientific">candidate division TM6 bacterium JCVI TM6SC1</name>
    <dbReference type="NCBI Taxonomy" id="1306947"/>
    <lineage>
        <taxon>Bacteria</taxon>
        <taxon>Candidatus Babelota</taxon>
        <taxon>Vermiphilus</taxon>
    </lineage>
</organism>
<dbReference type="InterPro" id="IPR014729">
    <property type="entry name" value="Rossmann-like_a/b/a_fold"/>
</dbReference>
<dbReference type="Gene3D" id="3.30.1360.70">
    <property type="entry name" value="Arginyl tRNA synthetase N-terminal domain"/>
    <property type="match status" value="1"/>
</dbReference>
<accession>A0A0D2JFB9</accession>
<dbReference type="Pfam" id="PF03485">
    <property type="entry name" value="Arg_tRNA_synt_N"/>
    <property type="match status" value="1"/>
</dbReference>
<evidence type="ECO:0000256" key="9">
    <source>
        <dbReference type="ARBA" id="ARBA00023146"/>
    </source>
</evidence>
<dbReference type="PRINTS" id="PR01038">
    <property type="entry name" value="TRNASYNTHARG"/>
</dbReference>
<dbReference type="EC" id="6.1.1.19" evidence="11"/>
<evidence type="ECO:0000256" key="4">
    <source>
        <dbReference type="ARBA" id="ARBA00022490"/>
    </source>
</evidence>
<evidence type="ECO:0000256" key="12">
    <source>
        <dbReference type="RuleBase" id="RU363038"/>
    </source>
</evidence>
<dbReference type="eggNOG" id="COG0018">
    <property type="taxonomic scope" value="Bacteria"/>
</dbReference>
<dbReference type="GO" id="GO:0004814">
    <property type="term" value="F:arginine-tRNA ligase activity"/>
    <property type="evidence" value="ECO:0007669"/>
    <property type="project" value="UniProtKB-UniRule"/>
</dbReference>
<dbReference type="SUPFAM" id="SSF52374">
    <property type="entry name" value="Nucleotidylyl transferase"/>
    <property type="match status" value="1"/>
</dbReference>
<dbReference type="AlphaFoldDB" id="A0A0D2JFB9"/>
<dbReference type="InterPro" id="IPR009080">
    <property type="entry name" value="tRNAsynth_Ia_anticodon-bd"/>
</dbReference>
<evidence type="ECO:0000259" key="14">
    <source>
        <dbReference type="SMART" id="SM01016"/>
    </source>
</evidence>
<comment type="similarity">
    <text evidence="2 11 12">Belongs to the class-I aminoacyl-tRNA synthetase family.</text>
</comment>
<feature type="domain" description="DALR anticodon binding" evidence="13">
    <location>
        <begin position="425"/>
        <end position="544"/>
    </location>
</feature>
<comment type="subcellular location">
    <subcellularLocation>
        <location evidence="1 11">Cytoplasm</location>
    </subcellularLocation>
</comment>
<evidence type="ECO:0000256" key="2">
    <source>
        <dbReference type="ARBA" id="ARBA00005594"/>
    </source>
</evidence>
<feature type="domain" description="Arginyl tRNA synthetase N-terminal" evidence="14">
    <location>
        <begin position="2"/>
        <end position="87"/>
    </location>
</feature>
<dbReference type="PANTHER" id="PTHR11956">
    <property type="entry name" value="ARGINYL-TRNA SYNTHETASE"/>
    <property type="match status" value="1"/>
</dbReference>
<dbReference type="InterPro" id="IPR036695">
    <property type="entry name" value="Arg-tRNA-synth_N_sf"/>
</dbReference>
<dbReference type="SUPFAM" id="SSF55190">
    <property type="entry name" value="Arginyl-tRNA synthetase (ArgRS), N-terminal 'additional' domain"/>
    <property type="match status" value="1"/>
</dbReference>
<evidence type="ECO:0000313" key="16">
    <source>
        <dbReference type="Proteomes" id="UP000032214"/>
    </source>
</evidence>
<keyword evidence="6 11" id="KW-0547">Nucleotide-binding</keyword>
<keyword evidence="4 11" id="KW-0963">Cytoplasm</keyword>
<dbReference type="SMART" id="SM00836">
    <property type="entry name" value="DALR_1"/>
    <property type="match status" value="1"/>
</dbReference>
<keyword evidence="9 11" id="KW-0030">Aminoacyl-tRNA synthetase</keyword>
<dbReference type="InterPro" id="IPR001278">
    <property type="entry name" value="Arg-tRNA-ligase"/>
</dbReference>
<evidence type="ECO:0000256" key="10">
    <source>
        <dbReference type="ARBA" id="ARBA00049339"/>
    </source>
</evidence>
<dbReference type="GO" id="GO:0005737">
    <property type="term" value="C:cytoplasm"/>
    <property type="evidence" value="ECO:0007669"/>
    <property type="project" value="UniProtKB-SubCell"/>
</dbReference>
<evidence type="ECO:0000313" key="15">
    <source>
        <dbReference type="EMBL" id="KIX85721.1"/>
    </source>
</evidence>
<reference evidence="15 16" key="1">
    <citation type="journal article" date="2013" name="Proc. Natl. Acad. Sci. U.S.A.">
        <title>Candidate phylum TM6 genome recovered from a hospital sink biofilm provides genomic insights into this uncultivated phylum.</title>
        <authorList>
            <person name="McLean J.S."/>
            <person name="Lombardo M.J."/>
            <person name="Badger J.H."/>
            <person name="Edlund A."/>
            <person name="Novotny M."/>
            <person name="Yee-Greenbaum J."/>
            <person name="Vyahhi N."/>
            <person name="Hall A.P."/>
            <person name="Yang Y."/>
            <person name="Dupont C.L."/>
            <person name="Ziegler M.G."/>
            <person name="Chitsaz H."/>
            <person name="Allen A.E."/>
            <person name="Yooseph S."/>
            <person name="Tesler G."/>
            <person name="Pevzner P.A."/>
            <person name="Friedman R.M."/>
            <person name="Nealson K.H."/>
            <person name="Venter J.C."/>
            <person name="Lasken R.S."/>
        </authorList>
    </citation>
    <scope>NUCLEOTIDE SEQUENCE [LARGE SCALE GENOMIC DNA]</scope>
    <source>
        <strain evidence="15 16">TM6SC1</strain>
    </source>
</reference>
<comment type="caution">
    <text evidence="11">Lacks conserved residue(s) required for the propagation of feature annotation.</text>
</comment>
<dbReference type="Pfam" id="PF00750">
    <property type="entry name" value="tRNA-synt_1d"/>
    <property type="match status" value="1"/>
</dbReference>
<dbReference type="PANTHER" id="PTHR11956:SF5">
    <property type="entry name" value="ARGININE--TRNA LIGASE, CYTOPLASMIC"/>
    <property type="match status" value="1"/>
</dbReference>
<evidence type="ECO:0000256" key="5">
    <source>
        <dbReference type="ARBA" id="ARBA00022598"/>
    </source>
</evidence>
<dbReference type="CDD" id="cd00671">
    <property type="entry name" value="ArgRS_core"/>
    <property type="match status" value="1"/>
</dbReference>
<dbReference type="HAMAP" id="MF_00123">
    <property type="entry name" value="Arg_tRNA_synth"/>
    <property type="match status" value="1"/>
</dbReference>
<dbReference type="SUPFAM" id="SSF47323">
    <property type="entry name" value="Anticodon-binding domain of a subclass of class I aminoacyl-tRNA synthetases"/>
    <property type="match status" value="1"/>
</dbReference>
<dbReference type="InterPro" id="IPR035684">
    <property type="entry name" value="ArgRS_core"/>
</dbReference>
<keyword evidence="5 11" id="KW-0436">Ligase</keyword>